<proteinExistence type="predicted"/>
<dbReference type="HOGENOM" id="CLU_2910548_0_0_1"/>
<organism evidence="2">
    <name type="scientific">Serpula lacrymans var. lacrymans (strain S7.9)</name>
    <name type="common">Dry rot fungus</name>
    <dbReference type="NCBI Taxonomy" id="578457"/>
    <lineage>
        <taxon>Eukaryota</taxon>
        <taxon>Fungi</taxon>
        <taxon>Dikarya</taxon>
        <taxon>Basidiomycota</taxon>
        <taxon>Agaricomycotina</taxon>
        <taxon>Agaricomycetes</taxon>
        <taxon>Agaricomycetidae</taxon>
        <taxon>Boletales</taxon>
        <taxon>Coniophorineae</taxon>
        <taxon>Serpulaceae</taxon>
        <taxon>Serpula</taxon>
    </lineage>
</organism>
<dbReference type="EMBL" id="GL945429">
    <property type="protein sequence ID" value="EGO29854.1"/>
    <property type="molecule type" value="Genomic_DNA"/>
</dbReference>
<protein>
    <submittedName>
        <fullName evidence="1">Uncharacterized protein</fullName>
    </submittedName>
</protein>
<name>F8NJF6_SERL9</name>
<dbReference type="KEGG" id="sla:SERLADRAFT_458173"/>
<dbReference type="Proteomes" id="UP000008064">
    <property type="component" value="Unassembled WGS sequence"/>
</dbReference>
<gene>
    <name evidence="1" type="ORF">SERLADRAFT_458173</name>
</gene>
<dbReference type="GeneID" id="18817665"/>
<dbReference type="AlphaFoldDB" id="F8NJF6"/>
<evidence type="ECO:0000313" key="1">
    <source>
        <dbReference type="EMBL" id="EGO29854.1"/>
    </source>
</evidence>
<feature type="non-terminal residue" evidence="1">
    <location>
        <position position="62"/>
    </location>
</feature>
<accession>F8NJF6</accession>
<reference evidence="2" key="1">
    <citation type="journal article" date="2011" name="Science">
        <title>The plant cell wall-decomposing machinery underlies the functional diversity of forest fungi.</title>
        <authorList>
            <person name="Eastwood D.C."/>
            <person name="Floudas D."/>
            <person name="Binder M."/>
            <person name="Majcherczyk A."/>
            <person name="Schneider P."/>
            <person name="Aerts A."/>
            <person name="Asiegbu F.O."/>
            <person name="Baker S.E."/>
            <person name="Barry K."/>
            <person name="Bendiksby M."/>
            <person name="Blumentritt M."/>
            <person name="Coutinho P.M."/>
            <person name="Cullen D."/>
            <person name="de Vries R.P."/>
            <person name="Gathman A."/>
            <person name="Goodell B."/>
            <person name="Henrissat B."/>
            <person name="Ihrmark K."/>
            <person name="Kauserud H."/>
            <person name="Kohler A."/>
            <person name="LaButti K."/>
            <person name="Lapidus A."/>
            <person name="Lavin J.L."/>
            <person name="Lee Y.-H."/>
            <person name="Lindquist E."/>
            <person name="Lilly W."/>
            <person name="Lucas S."/>
            <person name="Morin E."/>
            <person name="Murat C."/>
            <person name="Oguiza J.A."/>
            <person name="Park J."/>
            <person name="Pisabarro A.G."/>
            <person name="Riley R."/>
            <person name="Rosling A."/>
            <person name="Salamov A."/>
            <person name="Schmidt O."/>
            <person name="Schmutz J."/>
            <person name="Skrede I."/>
            <person name="Stenlid J."/>
            <person name="Wiebenga A."/>
            <person name="Xie X."/>
            <person name="Kuees U."/>
            <person name="Hibbett D.S."/>
            <person name="Hoffmeister D."/>
            <person name="Hoegberg N."/>
            <person name="Martin F."/>
            <person name="Grigoriev I.V."/>
            <person name="Watkinson S.C."/>
        </authorList>
    </citation>
    <scope>NUCLEOTIDE SEQUENCE [LARGE SCALE GENOMIC DNA]</scope>
    <source>
        <strain evidence="2">S7.9</strain>
    </source>
</reference>
<sequence>MILIDKCSSCSPSVPIRKTEDPYVLKCSGSTAGGELVTSSPWSSVEHGGFHLASRCTQFSGI</sequence>
<evidence type="ECO:0000313" key="2">
    <source>
        <dbReference type="Proteomes" id="UP000008064"/>
    </source>
</evidence>
<dbReference type="RefSeq" id="XP_007314096.1">
    <property type="nucleotide sequence ID" value="XM_007314034.1"/>
</dbReference>